<dbReference type="OMA" id="WLIRNIW"/>
<evidence type="ECO:0000256" key="1">
    <source>
        <dbReference type="SAM" id="MobiDB-lite"/>
    </source>
</evidence>
<evidence type="ECO:0000313" key="4">
    <source>
        <dbReference type="Proteomes" id="UP000030669"/>
    </source>
</evidence>
<name>S7QJR5_GLOTA</name>
<dbReference type="OrthoDB" id="10261563at2759"/>
<dbReference type="eggNOG" id="KOG4829">
    <property type="taxonomic scope" value="Eukaryota"/>
</dbReference>
<feature type="compositionally biased region" description="Basic and acidic residues" evidence="1">
    <location>
        <begin position="171"/>
        <end position="183"/>
    </location>
</feature>
<feature type="compositionally biased region" description="Basic residues" evidence="1">
    <location>
        <begin position="184"/>
        <end position="193"/>
    </location>
</feature>
<feature type="region of interest" description="Disordered" evidence="1">
    <location>
        <begin position="282"/>
        <end position="329"/>
    </location>
</feature>
<gene>
    <name evidence="3" type="ORF">GLOTRDRAFT_119627</name>
</gene>
<dbReference type="AlphaFoldDB" id="S7QJR5"/>
<feature type="domain" description="WKF" evidence="2">
    <location>
        <begin position="223"/>
        <end position="278"/>
    </location>
</feature>
<organism evidence="3 4">
    <name type="scientific">Gloeophyllum trabeum (strain ATCC 11539 / FP-39264 / Madison 617)</name>
    <name type="common">Brown rot fungus</name>
    <dbReference type="NCBI Taxonomy" id="670483"/>
    <lineage>
        <taxon>Eukaryota</taxon>
        <taxon>Fungi</taxon>
        <taxon>Dikarya</taxon>
        <taxon>Basidiomycota</taxon>
        <taxon>Agaricomycotina</taxon>
        <taxon>Agaricomycetes</taxon>
        <taxon>Gloeophyllales</taxon>
        <taxon>Gloeophyllaceae</taxon>
        <taxon>Gloeophyllum</taxon>
    </lineage>
</organism>
<dbReference type="InterPro" id="IPR019327">
    <property type="entry name" value="WKF"/>
</dbReference>
<dbReference type="PANTHER" id="PTHR22306">
    <property type="entry name" value="CHROMOSOME 7 OPEN READING FRAME 50"/>
    <property type="match status" value="1"/>
</dbReference>
<dbReference type="PANTHER" id="PTHR22306:SF2">
    <property type="entry name" value="CHROMOSOME 7 OPEN READING FRAME 50"/>
    <property type="match status" value="1"/>
</dbReference>
<feature type="compositionally biased region" description="Basic and acidic residues" evidence="1">
    <location>
        <begin position="12"/>
        <end position="32"/>
    </location>
</feature>
<dbReference type="GeneID" id="19300566"/>
<feature type="region of interest" description="Disordered" evidence="1">
    <location>
        <begin position="1"/>
        <end position="207"/>
    </location>
</feature>
<dbReference type="HOGENOM" id="CLU_071643_0_0_1"/>
<dbReference type="RefSeq" id="XP_007862526.1">
    <property type="nucleotide sequence ID" value="XM_007864335.1"/>
</dbReference>
<dbReference type="KEGG" id="gtr:GLOTRDRAFT_119627"/>
<sequence length="351" mass="39510">MAVDIAEGTAGKSDKASKKARKESKTPEELKRKEKKAGKKRRAQEAEGEAEKEDRKKEKKRRKLEEGLSVCDGGREETKTKRRKHEDVPEPAEKGDSATDAVAVSQTETNVKKRKHKKKVADDELQEMNDGSSMDNDENEPKSSKKSKTKSKSTEDDVEPPAEKKKKRKKSDKEVTIDEDKASKPKAKKRKRLKDSPSYPDPSEDKTLTEQACKALTYAWSQFHEAETWKFNKARQNWLIRNVWSEESIPDAYLPLVTKYLSKVQGGVRENLLKLCQEKLASDPAADTQQPTAEKPPLKSILKTSKTDESGQTAAVEHVNPLPTNNETRRVRAQAILQALMPQSSDAEETS</sequence>
<protein>
    <recommendedName>
        <fullName evidence="2">WKF domain-containing protein</fullName>
    </recommendedName>
</protein>
<accession>S7QJR5</accession>
<dbReference type="STRING" id="670483.S7QJR5"/>
<dbReference type="Proteomes" id="UP000030669">
    <property type="component" value="Unassembled WGS sequence"/>
</dbReference>
<dbReference type="Pfam" id="PF10180">
    <property type="entry name" value="WKF"/>
    <property type="match status" value="1"/>
</dbReference>
<feature type="compositionally biased region" description="Basic residues" evidence="1">
    <location>
        <begin position="33"/>
        <end position="42"/>
    </location>
</feature>
<evidence type="ECO:0000259" key="2">
    <source>
        <dbReference type="Pfam" id="PF10180"/>
    </source>
</evidence>
<reference evidence="3 4" key="1">
    <citation type="journal article" date="2012" name="Science">
        <title>The Paleozoic origin of enzymatic lignin decomposition reconstructed from 31 fungal genomes.</title>
        <authorList>
            <person name="Floudas D."/>
            <person name="Binder M."/>
            <person name="Riley R."/>
            <person name="Barry K."/>
            <person name="Blanchette R.A."/>
            <person name="Henrissat B."/>
            <person name="Martinez A.T."/>
            <person name="Otillar R."/>
            <person name="Spatafora J.W."/>
            <person name="Yadav J.S."/>
            <person name="Aerts A."/>
            <person name="Benoit I."/>
            <person name="Boyd A."/>
            <person name="Carlson A."/>
            <person name="Copeland A."/>
            <person name="Coutinho P.M."/>
            <person name="de Vries R.P."/>
            <person name="Ferreira P."/>
            <person name="Findley K."/>
            <person name="Foster B."/>
            <person name="Gaskell J."/>
            <person name="Glotzer D."/>
            <person name="Gorecki P."/>
            <person name="Heitman J."/>
            <person name="Hesse C."/>
            <person name="Hori C."/>
            <person name="Igarashi K."/>
            <person name="Jurgens J.A."/>
            <person name="Kallen N."/>
            <person name="Kersten P."/>
            <person name="Kohler A."/>
            <person name="Kuees U."/>
            <person name="Kumar T.K.A."/>
            <person name="Kuo A."/>
            <person name="LaButti K."/>
            <person name="Larrondo L.F."/>
            <person name="Lindquist E."/>
            <person name="Ling A."/>
            <person name="Lombard V."/>
            <person name="Lucas S."/>
            <person name="Lundell T."/>
            <person name="Martin R."/>
            <person name="McLaughlin D.J."/>
            <person name="Morgenstern I."/>
            <person name="Morin E."/>
            <person name="Murat C."/>
            <person name="Nagy L.G."/>
            <person name="Nolan M."/>
            <person name="Ohm R.A."/>
            <person name="Patyshakuliyeva A."/>
            <person name="Rokas A."/>
            <person name="Ruiz-Duenas F.J."/>
            <person name="Sabat G."/>
            <person name="Salamov A."/>
            <person name="Samejima M."/>
            <person name="Schmutz J."/>
            <person name="Slot J.C."/>
            <person name="St John F."/>
            <person name="Stenlid J."/>
            <person name="Sun H."/>
            <person name="Sun S."/>
            <person name="Syed K."/>
            <person name="Tsang A."/>
            <person name="Wiebenga A."/>
            <person name="Young D."/>
            <person name="Pisabarro A."/>
            <person name="Eastwood D.C."/>
            <person name="Martin F."/>
            <person name="Cullen D."/>
            <person name="Grigoriev I.V."/>
            <person name="Hibbett D.S."/>
        </authorList>
    </citation>
    <scope>NUCLEOTIDE SEQUENCE [LARGE SCALE GENOMIC DNA]</scope>
    <source>
        <strain evidence="3 4">ATCC 11539</strain>
    </source>
</reference>
<keyword evidence="4" id="KW-1185">Reference proteome</keyword>
<feature type="compositionally biased region" description="Basic and acidic residues" evidence="1">
    <location>
        <begin position="73"/>
        <end position="97"/>
    </location>
</feature>
<proteinExistence type="predicted"/>
<evidence type="ECO:0000313" key="3">
    <source>
        <dbReference type="EMBL" id="EPQ59582.1"/>
    </source>
</evidence>
<dbReference type="EMBL" id="KB469297">
    <property type="protein sequence ID" value="EPQ59582.1"/>
    <property type="molecule type" value="Genomic_DNA"/>
</dbReference>